<evidence type="ECO:0000313" key="2">
    <source>
        <dbReference type="EMBL" id="CAF4486562.1"/>
    </source>
</evidence>
<dbReference type="OrthoDB" id="10010954at2759"/>
<name>A0A8S2XBH5_9BILA</name>
<accession>A0A8S2XBH5</accession>
<comment type="caution">
    <text evidence="2">The sequence shown here is derived from an EMBL/GenBank/DDBJ whole genome shotgun (WGS) entry which is preliminary data.</text>
</comment>
<dbReference type="Proteomes" id="UP000681722">
    <property type="component" value="Unassembled WGS sequence"/>
</dbReference>
<dbReference type="EMBL" id="CAJOBC010103529">
    <property type="protein sequence ID" value="CAF4486562.1"/>
    <property type="molecule type" value="Genomic_DNA"/>
</dbReference>
<protein>
    <submittedName>
        <fullName evidence="2">Uncharacterized protein</fullName>
    </submittedName>
</protein>
<organism evidence="2 3">
    <name type="scientific">Didymodactylos carnosus</name>
    <dbReference type="NCBI Taxonomy" id="1234261"/>
    <lineage>
        <taxon>Eukaryota</taxon>
        <taxon>Metazoa</taxon>
        <taxon>Spiralia</taxon>
        <taxon>Gnathifera</taxon>
        <taxon>Rotifera</taxon>
        <taxon>Eurotatoria</taxon>
        <taxon>Bdelloidea</taxon>
        <taxon>Philodinida</taxon>
        <taxon>Philodinidae</taxon>
        <taxon>Didymodactylos</taxon>
    </lineage>
</organism>
<feature type="signal peptide" evidence="1">
    <location>
        <begin position="1"/>
        <end position="21"/>
    </location>
</feature>
<reference evidence="2" key="1">
    <citation type="submission" date="2021-02" db="EMBL/GenBank/DDBJ databases">
        <authorList>
            <person name="Nowell W R."/>
        </authorList>
    </citation>
    <scope>NUCLEOTIDE SEQUENCE</scope>
</reference>
<keyword evidence="1" id="KW-0732">Signal</keyword>
<sequence>MLKLFQSLVLLVLLLSSLCSSDSYENINKKLKTRVSQFLATLAPGKCAGVILNKTNSYLFSPKLSGRILPAGTFVTPSEALEYLYGILCAIPGSAPRPYTAISSQLNQITYDAQKYLVGTDITLQLTQNKKLTFFVFIAFDKNYALCGYDGQIRNIGLTLDQPTKTNADTIEKLCVGIQKICIGNNTQYKTVKQCITFMTKKIPFSTYDRLDQNNVICRTLHIQLAVVSPTVHCPHVGPTGGGKCTDKTSESYYQNATFLSCAAKR</sequence>
<proteinExistence type="predicted"/>
<evidence type="ECO:0000313" key="3">
    <source>
        <dbReference type="Proteomes" id="UP000681722"/>
    </source>
</evidence>
<feature type="chain" id="PRO_5035830228" evidence="1">
    <location>
        <begin position="22"/>
        <end position="266"/>
    </location>
</feature>
<gene>
    <name evidence="2" type="ORF">SRO942_LOCUS44105</name>
</gene>
<evidence type="ECO:0000256" key="1">
    <source>
        <dbReference type="SAM" id="SignalP"/>
    </source>
</evidence>
<dbReference type="AlphaFoldDB" id="A0A8S2XBH5"/>